<organism evidence="2">
    <name type="scientific">Streptomyces haneummycinicus</name>
    <dbReference type="NCBI Taxonomy" id="3074435"/>
    <lineage>
        <taxon>Bacteria</taxon>
        <taxon>Bacillati</taxon>
        <taxon>Actinomycetota</taxon>
        <taxon>Actinomycetes</taxon>
        <taxon>Kitasatosporales</taxon>
        <taxon>Streptomycetaceae</taxon>
        <taxon>Streptomyces</taxon>
    </lineage>
</organism>
<dbReference type="Gene3D" id="3.40.50.12500">
    <property type="match status" value="1"/>
</dbReference>
<dbReference type="AlphaFoldDB" id="A0AAT9HXJ8"/>
<evidence type="ECO:0000313" key="2">
    <source>
        <dbReference type="EMBL" id="BFO21821.1"/>
    </source>
</evidence>
<gene>
    <name evidence="2" type="ORF">SHKM778_82090</name>
</gene>
<reference evidence="2" key="1">
    <citation type="submission" date="2024-06" db="EMBL/GenBank/DDBJ databases">
        <authorList>
            <consortium name="consrtm"/>
            <person name="Uemura M."/>
            <person name="Terahara T."/>
        </authorList>
    </citation>
    <scope>NUCLEOTIDE SEQUENCE</scope>
    <source>
        <strain evidence="2">KM77-8</strain>
    </source>
</reference>
<dbReference type="InterPro" id="IPR053714">
    <property type="entry name" value="Iso_Racemase_Enz_sf"/>
</dbReference>
<accession>A0AAT9HXJ8</accession>
<feature type="compositionally biased region" description="Basic and acidic residues" evidence="1">
    <location>
        <begin position="123"/>
        <end position="133"/>
    </location>
</feature>
<evidence type="ECO:0000256" key="1">
    <source>
        <dbReference type="SAM" id="MobiDB-lite"/>
    </source>
</evidence>
<evidence type="ECO:0008006" key="3">
    <source>
        <dbReference type="Google" id="ProtNLM"/>
    </source>
</evidence>
<sequence>MRGLTTLAPEPTVVNTSVPAIRCVLVSRREAGAGVDVSPLGGPGPLRGIGLVAPPAYDVVPRLESDPRVPVISANQVTMWAALRRRGTRAVGPYQALIDASARSGTVRPGRTSGSVLPQVPRASEEKQQEGWT</sequence>
<feature type="region of interest" description="Disordered" evidence="1">
    <location>
        <begin position="102"/>
        <end position="133"/>
    </location>
</feature>
<proteinExistence type="predicted"/>
<reference evidence="2" key="2">
    <citation type="submission" date="2024-07" db="EMBL/GenBank/DDBJ databases">
        <title>Streptomyces haneummycinica sp. nov., a new antibiotic-producing actinobacterium isolated from marine sediment.</title>
        <authorList>
            <person name="Uemura M."/>
            <person name="Hamada M."/>
            <person name="Hirano S."/>
            <person name="Kobayashi K."/>
            <person name="Ohshiro T."/>
            <person name="Kobayashi T."/>
            <person name="Terahara T."/>
        </authorList>
    </citation>
    <scope>NUCLEOTIDE SEQUENCE</scope>
    <source>
        <strain evidence="2">KM77-8</strain>
    </source>
</reference>
<dbReference type="EMBL" id="AP035768">
    <property type="protein sequence ID" value="BFO21821.1"/>
    <property type="molecule type" value="Genomic_DNA"/>
</dbReference>
<name>A0AAT9HXJ8_9ACTN</name>
<protein>
    <recommendedName>
        <fullName evidence="3">LysR substrate-binding domain-containing protein</fullName>
    </recommendedName>
</protein>